<gene>
    <name evidence="3" type="ORF">CCH79_00011684</name>
</gene>
<accession>A0A315VVA7</accession>
<reference evidence="3 4" key="1">
    <citation type="journal article" date="2018" name="G3 (Bethesda)">
        <title>A High-Quality Reference Genome for the Invasive Mosquitofish Gambusia affinis Using a Chicago Library.</title>
        <authorList>
            <person name="Hoffberg S.L."/>
            <person name="Troendle N.J."/>
            <person name="Glenn T.C."/>
            <person name="Mahmud O."/>
            <person name="Louha S."/>
            <person name="Chalopin D."/>
            <person name="Bennetzen J.L."/>
            <person name="Mauricio R."/>
        </authorList>
    </citation>
    <scope>NUCLEOTIDE SEQUENCE [LARGE SCALE GENOMIC DNA]</scope>
    <source>
        <strain evidence="3">NE01/NJP1002.9</strain>
        <tissue evidence="3">Muscle</tissue>
    </source>
</reference>
<protein>
    <recommendedName>
        <fullName evidence="5">Myozenin 2a</fullName>
    </recommendedName>
</protein>
<evidence type="ECO:0000256" key="1">
    <source>
        <dbReference type="ARBA" id="ARBA00009126"/>
    </source>
</evidence>
<keyword evidence="4" id="KW-1185">Reference proteome</keyword>
<evidence type="ECO:0000313" key="4">
    <source>
        <dbReference type="Proteomes" id="UP000250572"/>
    </source>
</evidence>
<dbReference type="STRING" id="33528.ENSGAFP00000023605"/>
<dbReference type="GO" id="GO:0030018">
    <property type="term" value="C:Z disc"/>
    <property type="evidence" value="ECO:0007669"/>
    <property type="project" value="InterPro"/>
</dbReference>
<proteinExistence type="inferred from homology"/>
<comment type="similarity">
    <text evidence="1">Belongs to the myozenin family.</text>
</comment>
<dbReference type="GO" id="GO:0031433">
    <property type="term" value="F:telethonin binding"/>
    <property type="evidence" value="ECO:0007669"/>
    <property type="project" value="TreeGrafter"/>
</dbReference>
<evidence type="ECO:0008006" key="5">
    <source>
        <dbReference type="Google" id="ProtNLM"/>
    </source>
</evidence>
<dbReference type="AlphaFoldDB" id="A0A315VVA7"/>
<dbReference type="GO" id="GO:0015629">
    <property type="term" value="C:actin cytoskeleton"/>
    <property type="evidence" value="ECO:0007669"/>
    <property type="project" value="TreeGrafter"/>
</dbReference>
<evidence type="ECO:0000256" key="2">
    <source>
        <dbReference type="ARBA" id="ARBA00022553"/>
    </source>
</evidence>
<evidence type="ECO:0000313" key="3">
    <source>
        <dbReference type="EMBL" id="PWA27146.1"/>
    </source>
</evidence>
<dbReference type="PANTHER" id="PTHR15941:SF9">
    <property type="entry name" value="MYOZENIN-2"/>
    <property type="match status" value="1"/>
</dbReference>
<dbReference type="EMBL" id="NHOQ01001086">
    <property type="protein sequence ID" value="PWA27146.1"/>
    <property type="molecule type" value="Genomic_DNA"/>
</dbReference>
<organism evidence="3 4">
    <name type="scientific">Gambusia affinis</name>
    <name type="common">Western mosquitofish</name>
    <name type="synonym">Heterandria affinis</name>
    <dbReference type="NCBI Taxonomy" id="33528"/>
    <lineage>
        <taxon>Eukaryota</taxon>
        <taxon>Metazoa</taxon>
        <taxon>Chordata</taxon>
        <taxon>Craniata</taxon>
        <taxon>Vertebrata</taxon>
        <taxon>Euteleostomi</taxon>
        <taxon>Actinopterygii</taxon>
        <taxon>Neopterygii</taxon>
        <taxon>Teleostei</taxon>
        <taxon>Neoteleostei</taxon>
        <taxon>Acanthomorphata</taxon>
        <taxon>Ovalentaria</taxon>
        <taxon>Atherinomorphae</taxon>
        <taxon>Cyprinodontiformes</taxon>
        <taxon>Poeciliidae</taxon>
        <taxon>Poeciliinae</taxon>
        <taxon>Gambusia</taxon>
    </lineage>
</organism>
<keyword evidence="2" id="KW-0597">Phosphoprotein</keyword>
<comment type="caution">
    <text evidence="3">The sequence shown here is derived from an EMBL/GenBank/DDBJ whole genome shotgun (WGS) entry which is preliminary data.</text>
</comment>
<dbReference type="InterPro" id="IPR008438">
    <property type="entry name" value="MYOZ"/>
</dbReference>
<dbReference type="GO" id="GO:0051373">
    <property type="term" value="F:FATZ binding"/>
    <property type="evidence" value="ECO:0007669"/>
    <property type="project" value="TreeGrafter"/>
</dbReference>
<dbReference type="GO" id="GO:0003779">
    <property type="term" value="F:actin binding"/>
    <property type="evidence" value="ECO:0007669"/>
    <property type="project" value="TreeGrafter"/>
</dbReference>
<dbReference type="PANTHER" id="PTHR15941">
    <property type="entry name" value="MYOZENIN"/>
    <property type="match status" value="1"/>
</dbReference>
<name>A0A315VVA7_GAMAF</name>
<sequence length="382" mass="41575">MSQFSTMTTSERKMQAAAICREVQGQEDAHMDLGKKVSVPKDIMLEELSLASNRGSRLFKMRQRRSEKYTFESIQNETNSQLNSQEVFQTEFNLATGGGNDLGVEQPCQVTSNASDTTMVPNPESIAPGYGGPLKDIPPEKFNCTAVPKSYHSPWEQAIISDPALADTLISHMPELEPQTNLPGYKSFNRVATPFGGFSKAPRPDPIAVLQVETFPEVPALQGDCAPNRPSFNRAALGWVSTSGSVTLPNVSLEPTLIPELVTKSSVSIPRLCQRAFGMHSSWCHALLLVLLNSSGQHTTQSHWRHSAAVAVAAVCSSSSSSMADCRASVVEEAGFDISAPKTSLIQYFRCRSRRRDQSVLNPTTARSCGFCFTPGTISQLN</sequence>
<dbReference type="Pfam" id="PF05556">
    <property type="entry name" value="Calsarcin"/>
    <property type="match status" value="1"/>
</dbReference>
<dbReference type="Proteomes" id="UP000250572">
    <property type="component" value="Unassembled WGS sequence"/>
</dbReference>